<organism evidence="2 3">
    <name type="scientific">Gigaspora margarita</name>
    <dbReference type="NCBI Taxonomy" id="4874"/>
    <lineage>
        <taxon>Eukaryota</taxon>
        <taxon>Fungi</taxon>
        <taxon>Fungi incertae sedis</taxon>
        <taxon>Mucoromycota</taxon>
        <taxon>Glomeromycotina</taxon>
        <taxon>Glomeromycetes</taxon>
        <taxon>Diversisporales</taxon>
        <taxon>Gigasporaceae</taxon>
        <taxon>Gigaspora</taxon>
    </lineage>
</organism>
<dbReference type="Proteomes" id="UP000439903">
    <property type="component" value="Unassembled WGS sequence"/>
</dbReference>
<dbReference type="OrthoDB" id="2403806at2759"/>
<evidence type="ECO:0000256" key="1">
    <source>
        <dbReference type="SAM" id="Phobius"/>
    </source>
</evidence>
<gene>
    <name evidence="2" type="ORF">F8M41_019934</name>
</gene>
<proteinExistence type="predicted"/>
<feature type="transmembrane region" description="Helical" evidence="1">
    <location>
        <begin position="20"/>
        <end position="38"/>
    </location>
</feature>
<sequence length="413" mass="47735">MFSLEHFQRNEPSIFMILRAIFMLSIISSLIFYSFYLVSRQHIKLTKSTIIIDFKSTDVIFPAFSLCRSDSNINITNFYNTSTKFYNNSGFFNPYSDNSSLYISDITCQSFTNSNYPILCNDYFVPNNNALCLAFSPFQNPLNKSNPACNYANDNCIISYNNNSDLGLNYIILNITSDTLPPTNQISDYFSLMFNSVYIYDNNNKIVPNNLSFNIHPFNKGKLVMFEFAIRIRSRYGSTFSEGLGFTPNNTEAFIDTKIKELQRTDNSSDTILLLKPMNNDIYNEVETFDYTWLFIISSLGGLYSAMAGLYILLFGSPKHSPWGLAQKYMCCWNMRKKYEIMTAEHCVSNAGIPFADSPRKLKLGATIVDRVSVLEYVLRKYYLDTDYFAELNYVIQQNREYEEEFNIRITNK</sequence>
<keyword evidence="1" id="KW-0472">Membrane</keyword>
<feature type="transmembrane region" description="Helical" evidence="1">
    <location>
        <begin position="291"/>
        <end position="314"/>
    </location>
</feature>
<name>A0A8H4EK51_GIGMA</name>
<dbReference type="AlphaFoldDB" id="A0A8H4EK51"/>
<dbReference type="EMBL" id="WTPW01000531">
    <property type="protein sequence ID" value="KAF0501865.1"/>
    <property type="molecule type" value="Genomic_DNA"/>
</dbReference>
<keyword evidence="3" id="KW-1185">Reference proteome</keyword>
<evidence type="ECO:0000313" key="2">
    <source>
        <dbReference type="EMBL" id="KAF0501865.1"/>
    </source>
</evidence>
<evidence type="ECO:0008006" key="4">
    <source>
        <dbReference type="Google" id="ProtNLM"/>
    </source>
</evidence>
<keyword evidence="1" id="KW-0812">Transmembrane</keyword>
<accession>A0A8H4EK51</accession>
<protein>
    <recommendedName>
        <fullName evidence="4">Transmembrane protein</fullName>
    </recommendedName>
</protein>
<comment type="caution">
    <text evidence="2">The sequence shown here is derived from an EMBL/GenBank/DDBJ whole genome shotgun (WGS) entry which is preliminary data.</text>
</comment>
<reference evidence="2 3" key="1">
    <citation type="journal article" date="2019" name="Environ. Microbiol.">
        <title>At the nexus of three kingdoms: the genome of the mycorrhizal fungus Gigaspora margarita provides insights into plant, endobacterial and fungal interactions.</title>
        <authorList>
            <person name="Venice F."/>
            <person name="Ghignone S."/>
            <person name="Salvioli di Fossalunga A."/>
            <person name="Amselem J."/>
            <person name="Novero M."/>
            <person name="Xianan X."/>
            <person name="Sedzielewska Toro K."/>
            <person name="Morin E."/>
            <person name="Lipzen A."/>
            <person name="Grigoriev I.V."/>
            <person name="Henrissat B."/>
            <person name="Martin F.M."/>
            <person name="Bonfante P."/>
        </authorList>
    </citation>
    <scope>NUCLEOTIDE SEQUENCE [LARGE SCALE GENOMIC DNA]</scope>
    <source>
        <strain evidence="2 3">BEG34</strain>
    </source>
</reference>
<evidence type="ECO:0000313" key="3">
    <source>
        <dbReference type="Proteomes" id="UP000439903"/>
    </source>
</evidence>
<keyword evidence="1" id="KW-1133">Transmembrane helix</keyword>